<feature type="compositionally biased region" description="Polar residues" evidence="1">
    <location>
        <begin position="191"/>
        <end position="200"/>
    </location>
</feature>
<feature type="compositionally biased region" description="Polar residues" evidence="1">
    <location>
        <begin position="265"/>
        <end position="286"/>
    </location>
</feature>
<dbReference type="AlphaFoldDB" id="A0AA41QF82"/>
<evidence type="ECO:0000256" key="2">
    <source>
        <dbReference type="SAM" id="Phobius"/>
    </source>
</evidence>
<feature type="domain" description="Resolvase HTH" evidence="3">
    <location>
        <begin position="201"/>
        <end position="233"/>
    </location>
</feature>
<dbReference type="RefSeq" id="WP_236089830.1">
    <property type="nucleotide sequence ID" value="NZ_JAKGSG010000036.1"/>
</dbReference>
<evidence type="ECO:0000259" key="3">
    <source>
        <dbReference type="Pfam" id="PF02796"/>
    </source>
</evidence>
<dbReference type="EMBL" id="JAKGSG010000036">
    <property type="protein sequence ID" value="MCF4122033.1"/>
    <property type="molecule type" value="Genomic_DNA"/>
</dbReference>
<comment type="caution">
    <text evidence="4">The sequence shown here is derived from an EMBL/GenBank/DDBJ whole genome shotgun (WGS) entry which is preliminary data.</text>
</comment>
<dbReference type="Pfam" id="PF10935">
    <property type="entry name" value="DUF2637"/>
    <property type="match status" value="1"/>
</dbReference>
<keyword evidence="2" id="KW-0812">Transmembrane</keyword>
<accession>A0AA41QF82</accession>
<organism evidence="4 5">
    <name type="scientific">Antribacter soli</name>
    <dbReference type="NCBI Taxonomy" id="2910976"/>
    <lineage>
        <taxon>Bacteria</taxon>
        <taxon>Bacillati</taxon>
        <taxon>Actinomycetota</taxon>
        <taxon>Actinomycetes</taxon>
        <taxon>Micrococcales</taxon>
        <taxon>Promicromonosporaceae</taxon>
        <taxon>Antribacter</taxon>
    </lineage>
</organism>
<dbReference type="Pfam" id="PF02796">
    <property type="entry name" value="HTH_7"/>
    <property type="match status" value="1"/>
</dbReference>
<keyword evidence="5" id="KW-1185">Reference proteome</keyword>
<dbReference type="GO" id="GO:0003677">
    <property type="term" value="F:DNA binding"/>
    <property type="evidence" value="ECO:0007669"/>
    <property type="project" value="InterPro"/>
</dbReference>
<dbReference type="InterPro" id="IPR006120">
    <property type="entry name" value="Resolvase_HTH_dom"/>
</dbReference>
<keyword evidence="2" id="KW-0472">Membrane</keyword>
<sequence length="286" mass="29975">MTAVLLTTTLGAVSFVLSYSGLVEVADWASVPDFLAWTVPVTIDASILVYTLAVFIFRARGESTATAWWSLIGFTTVSVAANAAHAWDASLHDWHGYAGAGIAGLAPVSVLLTTHTLAELIVARPAHRHAPDTAQGACPTAAVSRPGSVIAGVPSQAPDVGQAGTSHEPAGSHASPGRSRARGRSRPGRPNGTSHGQTSRSTDDLRAMRDSGMTIQQIMNTTRLSRSTVYRRLERDPRVPETPSEGIPAVSLQTSPEASDETRDNQAAQGELSPSTEVTHLSPSAV</sequence>
<reference evidence="4" key="1">
    <citation type="submission" date="2022-01" db="EMBL/GenBank/DDBJ databases">
        <title>Antribacter sp. nov., isolated from Guizhou of China.</title>
        <authorList>
            <person name="Chengliang C."/>
            <person name="Ya Z."/>
        </authorList>
    </citation>
    <scope>NUCLEOTIDE SEQUENCE</scope>
    <source>
        <strain evidence="4">KLBMP 9083</strain>
    </source>
</reference>
<evidence type="ECO:0000313" key="4">
    <source>
        <dbReference type="EMBL" id="MCF4122033.1"/>
    </source>
</evidence>
<feature type="transmembrane region" description="Helical" evidence="2">
    <location>
        <begin position="67"/>
        <end position="85"/>
    </location>
</feature>
<feature type="transmembrane region" description="Helical" evidence="2">
    <location>
        <begin position="97"/>
        <end position="118"/>
    </location>
</feature>
<name>A0AA41QF82_9MICO</name>
<feature type="region of interest" description="Disordered" evidence="1">
    <location>
        <begin position="148"/>
        <end position="286"/>
    </location>
</feature>
<dbReference type="InterPro" id="IPR021235">
    <property type="entry name" value="DUF2637"/>
</dbReference>
<dbReference type="GO" id="GO:0000150">
    <property type="term" value="F:DNA strand exchange activity"/>
    <property type="evidence" value="ECO:0007669"/>
    <property type="project" value="InterPro"/>
</dbReference>
<keyword evidence="2" id="KW-1133">Transmembrane helix</keyword>
<evidence type="ECO:0000256" key="1">
    <source>
        <dbReference type="SAM" id="MobiDB-lite"/>
    </source>
</evidence>
<gene>
    <name evidence="4" type="ORF">L1785_13700</name>
</gene>
<proteinExistence type="predicted"/>
<evidence type="ECO:0000313" key="5">
    <source>
        <dbReference type="Proteomes" id="UP001165405"/>
    </source>
</evidence>
<protein>
    <submittedName>
        <fullName evidence="4">DUF2637 domain-containing protein</fullName>
    </submittedName>
</protein>
<feature type="transmembrane region" description="Helical" evidence="2">
    <location>
        <begin position="34"/>
        <end position="55"/>
    </location>
</feature>
<feature type="compositionally biased region" description="Polar residues" evidence="1">
    <location>
        <begin position="213"/>
        <end position="228"/>
    </location>
</feature>
<dbReference type="Proteomes" id="UP001165405">
    <property type="component" value="Unassembled WGS sequence"/>
</dbReference>